<dbReference type="Proteomes" id="UP001430953">
    <property type="component" value="Unassembled WGS sequence"/>
</dbReference>
<name>A0AAW2GC50_9HYME</name>
<keyword evidence="1" id="KW-0812">Transmembrane</keyword>
<dbReference type="EMBL" id="JADYXP020000005">
    <property type="protein sequence ID" value="KAL0124095.1"/>
    <property type="molecule type" value="Genomic_DNA"/>
</dbReference>
<feature type="transmembrane region" description="Helical" evidence="1">
    <location>
        <begin position="6"/>
        <end position="24"/>
    </location>
</feature>
<dbReference type="AlphaFoldDB" id="A0AAW2GC50"/>
<sequence>MCICTASVIIIYLQIFFFFYPYNCILLQQNYYLLSIIISFCFTSLFCFVKISLNTAEKDRYDVKYFSSIYFVLSLLCIFISKFKY</sequence>
<accession>A0AAW2GC50</accession>
<feature type="transmembrane region" description="Helical" evidence="1">
    <location>
        <begin position="65"/>
        <end position="83"/>
    </location>
</feature>
<keyword evidence="1" id="KW-0472">Membrane</keyword>
<organism evidence="2 3">
    <name type="scientific">Cardiocondyla obscurior</name>
    <dbReference type="NCBI Taxonomy" id="286306"/>
    <lineage>
        <taxon>Eukaryota</taxon>
        <taxon>Metazoa</taxon>
        <taxon>Ecdysozoa</taxon>
        <taxon>Arthropoda</taxon>
        <taxon>Hexapoda</taxon>
        <taxon>Insecta</taxon>
        <taxon>Pterygota</taxon>
        <taxon>Neoptera</taxon>
        <taxon>Endopterygota</taxon>
        <taxon>Hymenoptera</taxon>
        <taxon>Apocrita</taxon>
        <taxon>Aculeata</taxon>
        <taxon>Formicoidea</taxon>
        <taxon>Formicidae</taxon>
        <taxon>Myrmicinae</taxon>
        <taxon>Cardiocondyla</taxon>
    </lineage>
</organism>
<evidence type="ECO:0000313" key="3">
    <source>
        <dbReference type="Proteomes" id="UP001430953"/>
    </source>
</evidence>
<evidence type="ECO:0000256" key="1">
    <source>
        <dbReference type="SAM" id="Phobius"/>
    </source>
</evidence>
<evidence type="ECO:0000313" key="2">
    <source>
        <dbReference type="EMBL" id="KAL0124095.1"/>
    </source>
</evidence>
<reference evidence="2 3" key="1">
    <citation type="submission" date="2023-03" db="EMBL/GenBank/DDBJ databases">
        <title>High recombination rates correlate with genetic variation in Cardiocondyla obscurior ants.</title>
        <authorList>
            <person name="Errbii M."/>
        </authorList>
    </citation>
    <scope>NUCLEOTIDE SEQUENCE [LARGE SCALE GENOMIC DNA]</scope>
    <source>
        <strain evidence="2">Alpha-2009</strain>
        <tissue evidence="2">Whole body</tissue>
    </source>
</reference>
<gene>
    <name evidence="2" type="ORF">PUN28_006115</name>
</gene>
<proteinExistence type="predicted"/>
<comment type="caution">
    <text evidence="2">The sequence shown here is derived from an EMBL/GenBank/DDBJ whole genome shotgun (WGS) entry which is preliminary data.</text>
</comment>
<keyword evidence="3" id="KW-1185">Reference proteome</keyword>
<keyword evidence="1" id="KW-1133">Transmembrane helix</keyword>
<protein>
    <submittedName>
        <fullName evidence="2">Uncharacterized protein</fullName>
    </submittedName>
</protein>
<feature type="transmembrane region" description="Helical" evidence="1">
    <location>
        <begin position="31"/>
        <end position="53"/>
    </location>
</feature>